<dbReference type="RefSeq" id="WP_159405257.1">
    <property type="nucleotide sequence ID" value="NZ_CP096596.1"/>
</dbReference>
<evidence type="ECO:0000256" key="2">
    <source>
        <dbReference type="SAM" id="Phobius"/>
    </source>
</evidence>
<organism evidence="3 4">
    <name type="scientific">Gordonia amicalis</name>
    <dbReference type="NCBI Taxonomy" id="89053"/>
    <lineage>
        <taxon>Bacteria</taxon>
        <taxon>Bacillati</taxon>
        <taxon>Actinomycetota</taxon>
        <taxon>Actinomycetes</taxon>
        <taxon>Mycobacteriales</taxon>
        <taxon>Gordoniaceae</taxon>
        <taxon>Gordonia</taxon>
    </lineage>
</organism>
<keyword evidence="2" id="KW-0472">Membrane</keyword>
<dbReference type="Proteomes" id="UP001185922">
    <property type="component" value="Unassembled WGS sequence"/>
</dbReference>
<keyword evidence="2" id="KW-0812">Transmembrane</keyword>
<keyword evidence="2" id="KW-1133">Transmembrane helix</keyword>
<gene>
    <name evidence="3" type="ORF">R3Q15_06490</name>
</gene>
<dbReference type="AlphaFoldDB" id="A0AAE4R636"/>
<dbReference type="EMBL" id="JAWLKH010000004">
    <property type="protein sequence ID" value="MDV6311546.1"/>
    <property type="molecule type" value="Genomic_DNA"/>
</dbReference>
<evidence type="ECO:0000313" key="4">
    <source>
        <dbReference type="Proteomes" id="UP001185922"/>
    </source>
</evidence>
<feature type="compositionally biased region" description="Basic and acidic residues" evidence="1">
    <location>
        <begin position="21"/>
        <end position="32"/>
    </location>
</feature>
<evidence type="ECO:0000256" key="1">
    <source>
        <dbReference type="SAM" id="MobiDB-lite"/>
    </source>
</evidence>
<reference evidence="3" key="1">
    <citation type="submission" date="2023-10" db="EMBL/GenBank/DDBJ databases">
        <title>Development of a sustainable strategy for remediation of hydrocarbon-contaminated territories based on the waste exchange concept.</title>
        <authorList>
            <person name="Krivoruchko A."/>
        </authorList>
    </citation>
    <scope>NUCLEOTIDE SEQUENCE</scope>
    <source>
        <strain evidence="3">IEGM 1279</strain>
    </source>
</reference>
<protein>
    <submittedName>
        <fullName evidence="3">Uncharacterized protein</fullName>
    </submittedName>
</protein>
<feature type="transmembrane region" description="Helical" evidence="2">
    <location>
        <begin position="84"/>
        <end position="104"/>
    </location>
</feature>
<feature type="region of interest" description="Disordered" evidence="1">
    <location>
        <begin position="1"/>
        <end position="83"/>
    </location>
</feature>
<comment type="caution">
    <text evidence="3">The sequence shown here is derived from an EMBL/GenBank/DDBJ whole genome shotgun (WGS) entry which is preliminary data.</text>
</comment>
<proteinExistence type="predicted"/>
<name>A0AAE4R636_9ACTN</name>
<sequence length="106" mass="10933">MTGGQGWGPPSTTSPPPPHAPRSDRQEGRPESGEQSSDVPAYFTPRRPTPPPVSGGPSRRIRPAHLGDTDARSRTGSGSRTDPAVVVAALVMIALAVAVMVGLLTS</sequence>
<evidence type="ECO:0000313" key="3">
    <source>
        <dbReference type="EMBL" id="MDV6311546.1"/>
    </source>
</evidence>
<accession>A0AAE4R636</accession>